<accession>A0A3R7M811</accession>
<dbReference type="InterPro" id="IPR008727">
    <property type="entry name" value="PAAR_motif"/>
</dbReference>
<evidence type="ECO:0000313" key="3">
    <source>
        <dbReference type="Proteomes" id="UP000238137"/>
    </source>
</evidence>
<name>A0A3R7M811_9RHOB</name>
<dbReference type="Pfam" id="PF05488">
    <property type="entry name" value="PAAR_motif"/>
    <property type="match status" value="1"/>
</dbReference>
<evidence type="ECO:0000256" key="1">
    <source>
        <dbReference type="SAM" id="MobiDB-lite"/>
    </source>
</evidence>
<dbReference type="OrthoDB" id="9807902at2"/>
<dbReference type="Proteomes" id="UP000238137">
    <property type="component" value="Unassembled WGS sequence"/>
</dbReference>
<dbReference type="CDD" id="cd14737">
    <property type="entry name" value="PAAR_1"/>
    <property type="match status" value="1"/>
</dbReference>
<evidence type="ECO:0000313" key="2">
    <source>
        <dbReference type="EMBL" id="RNF33566.1"/>
    </source>
</evidence>
<dbReference type="EMBL" id="PXNQ02000010">
    <property type="protein sequence ID" value="RNF33566.1"/>
    <property type="molecule type" value="Genomic_DNA"/>
</dbReference>
<organism evidence="2 3">
    <name type="scientific">Paracoccus methylarcula</name>
    <dbReference type="NCBI Taxonomy" id="72022"/>
    <lineage>
        <taxon>Bacteria</taxon>
        <taxon>Pseudomonadati</taxon>
        <taxon>Pseudomonadota</taxon>
        <taxon>Alphaproteobacteria</taxon>
        <taxon>Rhodobacterales</taxon>
        <taxon>Paracoccaceae</taxon>
        <taxon>Paracoccus</taxon>
    </lineage>
</organism>
<comment type="caution">
    <text evidence="2">The sequence shown here is derived from an EMBL/GenBank/DDBJ whole genome shotgun (WGS) entry which is preliminary data.</text>
</comment>
<dbReference type="AlphaFoldDB" id="A0A3R7M811"/>
<keyword evidence="3" id="KW-1185">Reference proteome</keyword>
<gene>
    <name evidence="2" type="ORF">A7A09_015755</name>
</gene>
<protein>
    <submittedName>
        <fullName evidence="2">Uropathogenic specific protein</fullName>
    </submittedName>
</protein>
<dbReference type="Gene3D" id="2.60.200.60">
    <property type="match status" value="1"/>
</dbReference>
<feature type="region of interest" description="Disordered" evidence="1">
    <location>
        <begin position="1"/>
        <end position="42"/>
    </location>
</feature>
<sequence>MPPAHRKGDIGSPGAGRPATTAMGGDPEVNINGRPAMRKGDEYADGRTLAEGSSGVFINGKPAGRIGDALSGGGLAMTGSSSVYIGEQRAADLLAGIGIGSTPCQAAQADQSLPTTKVD</sequence>
<reference evidence="2" key="1">
    <citation type="submission" date="2018-05" db="EMBL/GenBank/DDBJ databases">
        <title>Reclassification of Methylarcula marina and Methylarcula terricola as Paracoccus methylarcula sp.nov., comb.nov. and Paracoccus terricola comb.nov.</title>
        <authorList>
            <person name="Shmareva M.N."/>
            <person name="Doronina N.V."/>
            <person name="Vasilenko O.V."/>
            <person name="Tarlachkov S.V."/>
            <person name="Trotsenko Y.A."/>
        </authorList>
    </citation>
    <scope>NUCLEOTIDE SEQUENCE [LARGE SCALE GENOMIC DNA]</scope>
    <source>
        <strain evidence="2">VKM B-2159</strain>
    </source>
</reference>
<proteinExistence type="predicted"/>